<feature type="transmembrane region" description="Helical" evidence="7">
    <location>
        <begin position="51"/>
        <end position="72"/>
    </location>
</feature>
<dbReference type="AlphaFoldDB" id="A0AAV4AUD7"/>
<evidence type="ECO:0000256" key="7">
    <source>
        <dbReference type="SAM" id="Phobius"/>
    </source>
</evidence>
<evidence type="ECO:0000313" key="9">
    <source>
        <dbReference type="Proteomes" id="UP000735302"/>
    </source>
</evidence>
<keyword evidence="4 7" id="KW-1133">Transmembrane helix</keyword>
<dbReference type="PANTHER" id="PTHR10283:SF82">
    <property type="entry name" value="SOLUTE CARRIER FAMILY 13 MEMBER 2"/>
    <property type="match status" value="1"/>
</dbReference>
<comment type="subcellular location">
    <subcellularLocation>
        <location evidence="1">Membrane</location>
        <topology evidence="1">Multi-pass membrane protein</topology>
    </subcellularLocation>
</comment>
<comment type="similarity">
    <text evidence="2">Belongs to the SLC13A/DASS transporter (TC 2.A.47) family. NADC subfamily.</text>
</comment>
<evidence type="ECO:0000256" key="5">
    <source>
        <dbReference type="ARBA" id="ARBA00023136"/>
    </source>
</evidence>
<protein>
    <submittedName>
        <fullName evidence="8">Solute carrier family 13 member 2-like</fullName>
    </submittedName>
</protein>
<name>A0AAV4AUD7_9GAST</name>
<keyword evidence="5 7" id="KW-0472">Membrane</keyword>
<dbReference type="GO" id="GO:0015556">
    <property type="term" value="F:C4-dicarboxylate transmembrane transporter activity"/>
    <property type="evidence" value="ECO:0007669"/>
    <property type="project" value="UniProtKB-ARBA"/>
</dbReference>
<feature type="transmembrane region" description="Helical" evidence="7">
    <location>
        <begin position="266"/>
        <end position="287"/>
    </location>
</feature>
<dbReference type="GO" id="GO:0005310">
    <property type="term" value="F:dicarboxylic acid transmembrane transporter activity"/>
    <property type="evidence" value="ECO:0007669"/>
    <property type="project" value="UniProtKB-ARBA"/>
</dbReference>
<evidence type="ECO:0000256" key="2">
    <source>
        <dbReference type="ARBA" id="ARBA00006772"/>
    </source>
</evidence>
<dbReference type="GO" id="GO:0005886">
    <property type="term" value="C:plasma membrane"/>
    <property type="evidence" value="ECO:0007669"/>
    <property type="project" value="TreeGrafter"/>
</dbReference>
<evidence type="ECO:0000256" key="6">
    <source>
        <dbReference type="SAM" id="MobiDB-lite"/>
    </source>
</evidence>
<evidence type="ECO:0000313" key="8">
    <source>
        <dbReference type="EMBL" id="GFO10515.1"/>
    </source>
</evidence>
<feature type="transmembrane region" description="Helical" evidence="7">
    <location>
        <begin position="84"/>
        <end position="102"/>
    </location>
</feature>
<keyword evidence="9" id="KW-1185">Reference proteome</keyword>
<dbReference type="Proteomes" id="UP000735302">
    <property type="component" value="Unassembled WGS sequence"/>
</dbReference>
<feature type="region of interest" description="Disordered" evidence="6">
    <location>
        <begin position="185"/>
        <end position="207"/>
    </location>
</feature>
<dbReference type="PANTHER" id="PTHR10283">
    <property type="entry name" value="SOLUTE CARRIER FAMILY 13 MEMBER"/>
    <property type="match status" value="1"/>
</dbReference>
<organism evidence="8 9">
    <name type="scientific">Plakobranchus ocellatus</name>
    <dbReference type="NCBI Taxonomy" id="259542"/>
    <lineage>
        <taxon>Eukaryota</taxon>
        <taxon>Metazoa</taxon>
        <taxon>Spiralia</taxon>
        <taxon>Lophotrochozoa</taxon>
        <taxon>Mollusca</taxon>
        <taxon>Gastropoda</taxon>
        <taxon>Heterobranchia</taxon>
        <taxon>Euthyneura</taxon>
        <taxon>Panpulmonata</taxon>
        <taxon>Sacoglossa</taxon>
        <taxon>Placobranchoidea</taxon>
        <taxon>Plakobranchidae</taxon>
        <taxon>Plakobranchus</taxon>
    </lineage>
</organism>
<sequence>MGCRKALELFRKWQTLILAVLIPLAVAPLPILVDGQVAKCGFILIVIGTYWVTEIIPLAITALLPVVLFPMFGIMTAAEVSASFFKETVMLFLGSLIVAVAVEKWNLHKRVALRTLTLVGPQPRWLLLGVMLPTWFMSMWMSNTATAAMMMPIVSAILLQIKACQEADAEAGKTLLDKEHLEMTTSLSTDDSESAENGIENENHRKPSAERKVQFLSFAKSFSLVTAYSANVGGMATLTGTPPNVIFKGLVDGIYKTKEIDNPVNFANWLALGVPLSIILILMLWIWMQLHMEGIRCLMFWKKETISYHKVKLVLREEYEKLGRMSYAEKSVAVCFAIMALLWITRKPGFIPGWSDLFKPKYVGDSTPAIITAVVLFILPAHPPWQKRSKSRMSQKATEEENSSTASSYEPLLDWTTVNSRLAWSVLLLMGGGFALADGCERSGLSAWVSSHLNGLSHLPTWTITMLLSVVVALITEVTSNSAATTLFVPIVGQTGLKGPEQVFTSKTYDIGVL</sequence>
<evidence type="ECO:0000256" key="3">
    <source>
        <dbReference type="ARBA" id="ARBA00022692"/>
    </source>
</evidence>
<dbReference type="Pfam" id="PF00939">
    <property type="entry name" value="Na_sulph_symp"/>
    <property type="match status" value="1"/>
</dbReference>
<dbReference type="EMBL" id="BLXT01004186">
    <property type="protein sequence ID" value="GFO10515.1"/>
    <property type="molecule type" value="Genomic_DNA"/>
</dbReference>
<accession>A0AAV4AUD7</accession>
<dbReference type="InterPro" id="IPR001898">
    <property type="entry name" value="SLC13A/DASS"/>
</dbReference>
<evidence type="ECO:0000256" key="4">
    <source>
        <dbReference type="ARBA" id="ARBA00022989"/>
    </source>
</evidence>
<reference evidence="8 9" key="1">
    <citation type="journal article" date="2021" name="Elife">
        <title>Chloroplast acquisition without the gene transfer in kleptoplastic sea slugs, Plakobranchus ocellatus.</title>
        <authorList>
            <person name="Maeda T."/>
            <person name="Takahashi S."/>
            <person name="Yoshida T."/>
            <person name="Shimamura S."/>
            <person name="Takaki Y."/>
            <person name="Nagai Y."/>
            <person name="Toyoda A."/>
            <person name="Suzuki Y."/>
            <person name="Arimoto A."/>
            <person name="Ishii H."/>
            <person name="Satoh N."/>
            <person name="Nishiyama T."/>
            <person name="Hasebe M."/>
            <person name="Maruyama T."/>
            <person name="Minagawa J."/>
            <person name="Obokata J."/>
            <person name="Shigenobu S."/>
        </authorList>
    </citation>
    <scope>NUCLEOTIDE SEQUENCE [LARGE SCALE GENOMIC DNA]</scope>
</reference>
<keyword evidence="3 7" id="KW-0812">Transmembrane</keyword>
<evidence type="ECO:0000256" key="1">
    <source>
        <dbReference type="ARBA" id="ARBA00004141"/>
    </source>
</evidence>
<comment type="caution">
    <text evidence="8">The sequence shown here is derived from an EMBL/GenBank/DDBJ whole genome shotgun (WGS) entry which is preliminary data.</text>
</comment>
<gene>
    <name evidence="8" type="ORF">PoB_003702000</name>
</gene>
<proteinExistence type="inferred from homology"/>